<accession>A0ABW4Q7G3</accession>
<gene>
    <name evidence="2" type="ORF">ACFSFX_08630</name>
</gene>
<organism evidence="2 3">
    <name type="scientific">Arthrobacter flavus</name>
    <dbReference type="NCBI Taxonomy" id="95172"/>
    <lineage>
        <taxon>Bacteria</taxon>
        <taxon>Bacillati</taxon>
        <taxon>Actinomycetota</taxon>
        <taxon>Actinomycetes</taxon>
        <taxon>Micrococcales</taxon>
        <taxon>Micrococcaceae</taxon>
        <taxon>Arthrobacter</taxon>
    </lineage>
</organism>
<evidence type="ECO:0000313" key="3">
    <source>
        <dbReference type="Proteomes" id="UP001597307"/>
    </source>
</evidence>
<dbReference type="PANTHER" id="PTHR43205">
    <property type="entry name" value="PROSTAGLANDIN REDUCTASE"/>
    <property type="match status" value="1"/>
</dbReference>
<evidence type="ECO:0000313" key="2">
    <source>
        <dbReference type="EMBL" id="MFD1846660.1"/>
    </source>
</evidence>
<dbReference type="Gene3D" id="3.40.50.720">
    <property type="entry name" value="NAD(P)-binding Rossmann-like Domain"/>
    <property type="match status" value="1"/>
</dbReference>
<keyword evidence="3" id="KW-1185">Reference proteome</keyword>
<feature type="domain" description="Enoyl reductase (ER)" evidence="1">
    <location>
        <begin position="10"/>
        <end position="236"/>
    </location>
</feature>
<dbReference type="InterPro" id="IPR020843">
    <property type="entry name" value="ER"/>
</dbReference>
<dbReference type="EMBL" id="JBHUGA010000021">
    <property type="protein sequence ID" value="MFD1846660.1"/>
    <property type="molecule type" value="Genomic_DNA"/>
</dbReference>
<protein>
    <submittedName>
        <fullName evidence="2">Zinc-binding dehydrogenase</fullName>
    </submittedName>
</protein>
<dbReference type="PANTHER" id="PTHR43205:SF7">
    <property type="entry name" value="PROSTAGLANDIN REDUCTASE 1"/>
    <property type="match status" value="1"/>
</dbReference>
<sequence>MNGWREELTGPANTFYPVPVEVLPGAEYVLNQGVTAYHGMVDIAEVGEGDVVFVTGAAGGVGSLAGQIAKARGAKTVIGSAGSAEKVKYLVEELGFDAGINYRDGLVQEQLAEFAPEGINVFFDTVGGSQFEAAVQAAAPDARFALCGTLAGQIDGGNAGSPRLDIMTAIVKQLTIRPFSTFHTPEQLQAWGTHYGQWLAEGKMVFPHTIIDGGLEAAPAALDALLKGRYRGNVLVRMGAQ</sequence>
<dbReference type="InterPro" id="IPR013149">
    <property type="entry name" value="ADH-like_C"/>
</dbReference>
<dbReference type="Pfam" id="PF00107">
    <property type="entry name" value="ADH_zinc_N"/>
    <property type="match status" value="1"/>
</dbReference>
<dbReference type="SUPFAM" id="SSF51735">
    <property type="entry name" value="NAD(P)-binding Rossmann-fold domains"/>
    <property type="match status" value="1"/>
</dbReference>
<dbReference type="SMART" id="SM00829">
    <property type="entry name" value="PKS_ER"/>
    <property type="match status" value="1"/>
</dbReference>
<evidence type="ECO:0000259" key="1">
    <source>
        <dbReference type="SMART" id="SM00829"/>
    </source>
</evidence>
<comment type="caution">
    <text evidence="2">The sequence shown here is derived from an EMBL/GenBank/DDBJ whole genome shotgun (WGS) entry which is preliminary data.</text>
</comment>
<dbReference type="Gene3D" id="3.90.180.10">
    <property type="entry name" value="Medium-chain alcohol dehydrogenases, catalytic domain"/>
    <property type="match status" value="1"/>
</dbReference>
<name>A0ABW4Q7G3_9MICC</name>
<dbReference type="Proteomes" id="UP001597307">
    <property type="component" value="Unassembled WGS sequence"/>
</dbReference>
<dbReference type="InterPro" id="IPR036291">
    <property type="entry name" value="NAD(P)-bd_dom_sf"/>
</dbReference>
<reference evidence="3" key="1">
    <citation type="journal article" date="2019" name="Int. J. Syst. Evol. Microbiol.">
        <title>The Global Catalogue of Microorganisms (GCM) 10K type strain sequencing project: providing services to taxonomists for standard genome sequencing and annotation.</title>
        <authorList>
            <consortium name="The Broad Institute Genomics Platform"/>
            <consortium name="The Broad Institute Genome Sequencing Center for Infectious Disease"/>
            <person name="Wu L."/>
            <person name="Ma J."/>
        </authorList>
    </citation>
    <scope>NUCLEOTIDE SEQUENCE [LARGE SCALE GENOMIC DNA]</scope>
    <source>
        <strain evidence="3">JCM 11496</strain>
    </source>
</reference>
<dbReference type="InterPro" id="IPR045010">
    <property type="entry name" value="MDR_fam"/>
</dbReference>
<dbReference type="RefSeq" id="WP_343878492.1">
    <property type="nucleotide sequence ID" value="NZ_BAAAIJ010000020.1"/>
</dbReference>
<proteinExistence type="predicted"/>